<feature type="domain" description="Pyridoxamine 5'-phosphate oxidase Alr4036 family FMN-binding" evidence="5">
    <location>
        <begin position="14"/>
        <end position="103"/>
    </location>
</feature>
<dbReference type="PANTHER" id="PTHR10851:SF3">
    <property type="entry name" value="PYRIDOXINE_PYRIDOXAMINE 5'-PHOSPHATE OXIDASE 2"/>
    <property type="match status" value="1"/>
</dbReference>
<evidence type="ECO:0000256" key="3">
    <source>
        <dbReference type="ARBA" id="ARBA00022643"/>
    </source>
</evidence>
<evidence type="ECO:0000256" key="2">
    <source>
        <dbReference type="ARBA" id="ARBA00022630"/>
    </source>
</evidence>
<dbReference type="Pfam" id="PF12766">
    <property type="entry name" value="Pyridox_oxase_2"/>
    <property type="match status" value="1"/>
</dbReference>
<name>A0ABX5KLN4_9BURK</name>
<proteinExistence type="predicted"/>
<dbReference type="InterPro" id="IPR012349">
    <property type="entry name" value="Split_barrel_FMN-bd"/>
</dbReference>
<reference evidence="6 7" key="1">
    <citation type="submission" date="2018-05" db="EMBL/GenBank/DDBJ databases">
        <title>Genomic Encyclopedia of Type Strains, Phase IV (KMG-V): Genome sequencing to study the core and pangenomes of soil and plant-associated prokaryotes.</title>
        <authorList>
            <person name="Whitman W."/>
        </authorList>
    </citation>
    <scope>NUCLEOTIDE SEQUENCE [LARGE SCALE GENOMIC DNA]</scope>
    <source>
        <strain evidence="6 7">SCZa-39</strain>
    </source>
</reference>
<dbReference type="InterPro" id="IPR024624">
    <property type="entry name" value="Pyridox_Oxase_Alr4036_FMN-bd"/>
</dbReference>
<accession>A0ABX5KLN4</accession>
<keyword evidence="7" id="KW-1185">Reference proteome</keyword>
<dbReference type="Gene3D" id="2.30.110.10">
    <property type="entry name" value="Electron Transport, Fmn-binding Protein, Chain A"/>
    <property type="match status" value="1"/>
</dbReference>
<keyword evidence="3" id="KW-0288">FMN</keyword>
<comment type="cofactor">
    <cofactor evidence="1">
        <name>FMN</name>
        <dbReference type="ChEBI" id="CHEBI:58210"/>
    </cofactor>
</comment>
<dbReference type="PANTHER" id="PTHR10851">
    <property type="entry name" value="PYRIDOXINE-5-PHOSPHATE OXIDASE"/>
    <property type="match status" value="1"/>
</dbReference>
<evidence type="ECO:0000313" key="7">
    <source>
        <dbReference type="Proteomes" id="UP000245712"/>
    </source>
</evidence>
<keyword evidence="4" id="KW-0560">Oxidoreductase</keyword>
<sequence>MPKPHLDPIADEVWRLLNAGANAGKTRSPFTMLQAATIGLDGSPRVRTVVLRRVCREQRSVMFHTDVRSAKVAELRQDARIALVGCDLDTGIQIRLHGSARIVDAPHETRDIWTASRPRTLIVYRTPLAPATPVASPAEAHATTAGEDIDSSAGFENFCLIDVAVSKIDYLDLNPAGHVRASFTFDAGAWRGEWIAP</sequence>
<evidence type="ECO:0000259" key="5">
    <source>
        <dbReference type="Pfam" id="PF12766"/>
    </source>
</evidence>
<evidence type="ECO:0000256" key="1">
    <source>
        <dbReference type="ARBA" id="ARBA00001917"/>
    </source>
</evidence>
<organism evidence="6 7">
    <name type="scientific">Paraburkholderia unamae</name>
    <dbReference type="NCBI Taxonomy" id="219649"/>
    <lineage>
        <taxon>Bacteria</taxon>
        <taxon>Pseudomonadati</taxon>
        <taxon>Pseudomonadota</taxon>
        <taxon>Betaproteobacteria</taxon>
        <taxon>Burkholderiales</taxon>
        <taxon>Burkholderiaceae</taxon>
        <taxon>Paraburkholderia</taxon>
    </lineage>
</organism>
<comment type="caution">
    <text evidence="6">The sequence shown here is derived from an EMBL/GenBank/DDBJ whole genome shotgun (WGS) entry which is preliminary data.</text>
</comment>
<dbReference type="RefSeq" id="WP_116611707.1">
    <property type="nucleotide sequence ID" value="NZ_CAJZAT010000194.1"/>
</dbReference>
<dbReference type="SUPFAM" id="SSF50475">
    <property type="entry name" value="FMN-binding split barrel"/>
    <property type="match status" value="1"/>
</dbReference>
<gene>
    <name evidence="6" type="ORF">C7402_108304</name>
</gene>
<dbReference type="Proteomes" id="UP000245712">
    <property type="component" value="Unassembled WGS sequence"/>
</dbReference>
<dbReference type="InterPro" id="IPR000659">
    <property type="entry name" value="Pyridox_Oxase"/>
</dbReference>
<dbReference type="EMBL" id="QEOB01000008">
    <property type="protein sequence ID" value="PVX82931.1"/>
    <property type="molecule type" value="Genomic_DNA"/>
</dbReference>
<protein>
    <submittedName>
        <fullName evidence="6">Pyridoxine/pyridoxamine 5'-phosphate oxidase</fullName>
    </submittedName>
</protein>
<evidence type="ECO:0000313" key="6">
    <source>
        <dbReference type="EMBL" id="PVX82931.1"/>
    </source>
</evidence>
<evidence type="ECO:0000256" key="4">
    <source>
        <dbReference type="ARBA" id="ARBA00023002"/>
    </source>
</evidence>
<keyword evidence="2" id="KW-0285">Flavoprotein</keyword>